<gene>
    <name evidence="2" type="ORF">SM124_13280</name>
</gene>
<name>A0ABU5IZW7_9BACI</name>
<protein>
    <submittedName>
        <fullName evidence="2">Uncharacterized protein</fullName>
    </submittedName>
</protein>
<evidence type="ECO:0000256" key="1">
    <source>
        <dbReference type="SAM" id="Coils"/>
    </source>
</evidence>
<organism evidence="2 3">
    <name type="scientific">Robertmurraya mangrovi</name>
    <dbReference type="NCBI Taxonomy" id="3098077"/>
    <lineage>
        <taxon>Bacteria</taxon>
        <taxon>Bacillati</taxon>
        <taxon>Bacillota</taxon>
        <taxon>Bacilli</taxon>
        <taxon>Bacillales</taxon>
        <taxon>Bacillaceae</taxon>
        <taxon>Robertmurraya</taxon>
    </lineage>
</organism>
<proteinExistence type="predicted"/>
<dbReference type="EMBL" id="JAXOFX010000008">
    <property type="protein sequence ID" value="MDZ5472704.1"/>
    <property type="molecule type" value="Genomic_DNA"/>
</dbReference>
<feature type="coiled-coil region" evidence="1">
    <location>
        <begin position="7"/>
        <end position="34"/>
    </location>
</feature>
<evidence type="ECO:0000313" key="3">
    <source>
        <dbReference type="Proteomes" id="UP001290455"/>
    </source>
</evidence>
<accession>A0ABU5IZW7</accession>
<sequence length="59" mass="6744">MRKIFSIEENTYNLLQLENKLNHLKETILSKAARGELGTNGSTEEGEIELLKNLIQKQT</sequence>
<reference evidence="2 3" key="1">
    <citation type="submission" date="2023-11" db="EMBL/GenBank/DDBJ databases">
        <title>Bacillus jintuensis, isolated from a mudflat on the Beibu Gulf coast.</title>
        <authorList>
            <person name="Li M."/>
        </authorList>
    </citation>
    <scope>NUCLEOTIDE SEQUENCE [LARGE SCALE GENOMIC DNA]</scope>
    <source>
        <strain evidence="2 3">31A1R</strain>
    </source>
</reference>
<comment type="caution">
    <text evidence="2">The sequence shown here is derived from an EMBL/GenBank/DDBJ whole genome shotgun (WGS) entry which is preliminary data.</text>
</comment>
<evidence type="ECO:0000313" key="2">
    <source>
        <dbReference type="EMBL" id="MDZ5472704.1"/>
    </source>
</evidence>
<keyword evidence="3" id="KW-1185">Reference proteome</keyword>
<dbReference type="Proteomes" id="UP001290455">
    <property type="component" value="Unassembled WGS sequence"/>
</dbReference>
<keyword evidence="1" id="KW-0175">Coiled coil</keyword>